<proteinExistence type="predicted"/>
<reference evidence="1" key="1">
    <citation type="submission" date="2022-06" db="EMBL/GenBank/DDBJ databases">
        <authorList>
            <person name="Legras J.-L."/>
            <person name="Devillers H."/>
            <person name="Grondin C."/>
        </authorList>
    </citation>
    <scope>NUCLEOTIDE SEQUENCE</scope>
    <source>
        <strain evidence="1">CLIB 1444</strain>
    </source>
</reference>
<protein>
    <submittedName>
        <fullName evidence="1">Kinetochore protein Slk19p</fullName>
    </submittedName>
</protein>
<keyword evidence="2" id="KW-1185">Reference proteome</keyword>
<gene>
    <name evidence="1" type="ORF">CLIB1444_02S15236</name>
</gene>
<name>A0ACA9Y488_9ASCO</name>
<organism evidence="1 2">
    <name type="scientific">[Candida] jaroonii</name>
    <dbReference type="NCBI Taxonomy" id="467808"/>
    <lineage>
        <taxon>Eukaryota</taxon>
        <taxon>Fungi</taxon>
        <taxon>Dikarya</taxon>
        <taxon>Ascomycota</taxon>
        <taxon>Saccharomycotina</taxon>
        <taxon>Pichiomycetes</taxon>
        <taxon>Debaryomycetaceae</taxon>
        <taxon>Yamadazyma</taxon>
    </lineage>
</organism>
<accession>A0ACA9Y488</accession>
<comment type="caution">
    <text evidence="1">The sequence shown here is derived from an EMBL/GenBank/DDBJ whole genome shotgun (WGS) entry which is preliminary data.</text>
</comment>
<dbReference type="EMBL" id="CALSDN010000002">
    <property type="protein sequence ID" value="CAH6719730.1"/>
    <property type="molecule type" value="Genomic_DNA"/>
</dbReference>
<sequence length="730" mass="86588">MENTIDPMDGETFSPIKLEDAIIHHTHMQLPQLSPGSLLGKHPHGLSAKKQSRKDDESPQTLNSTPSTRLNMNPMASPKGKLNDVNNEDFNKRSSLDKENTFDSINKYFISSPQFDTSPFNKKRSLDEEKPTPVKYVKTNANESSVVHLPPLEPKLTKRSPLINVTDMNSSIDRVYSDDEQPDNDNIIDEPTVNFRVDTDQIPVYTHAKMEEIKSGLDKQIDDLRIELKHKNQDFEDLKTQMNAKDSEISRLKSNVEDLEFQINRLKSVKDSLETRLNVNCNDNAKLSKKLAVKDKNLELAQVEIKELQQKIEDLNGDILEQSEFNKFKHSTIDELEKTRLHQQDEYQVINDEKESIEQEKQKLDEIRIKLNDFEKDVNDKDQKIEEDRMNLHKEKEQLRESKEEFEAEKKKFEDMMVKENEVVEEKKRVLEEQFQQFEENKKIFEEENKKLVMERTELLQDLQKMEKQAEEDFKDLDLKKDEFTKQQETFADEQEQYFKEKDQFIKQKQQFETDQQQLLQQQQEFKINENEVNELKQKLAQDKEVLQYQQQTLQEEKEQLEKQKDQETSNESEFQKIIDSQEDTINKFEQQKNLYEERIKGLEQELQSKVTHDEINKEVEEEVRKLTIELDSKNKEVETLKRQNESKVIELKEKIEFLKADRDRRIEGISNHLFKEYSKKHSNKVEILKHKYKSAVDKIQIEKRHLEIELEDLKSRLNSPKNSPMNSRR</sequence>
<evidence type="ECO:0000313" key="1">
    <source>
        <dbReference type="EMBL" id="CAH6719730.1"/>
    </source>
</evidence>
<evidence type="ECO:0000313" key="2">
    <source>
        <dbReference type="Proteomes" id="UP001152531"/>
    </source>
</evidence>
<dbReference type="Proteomes" id="UP001152531">
    <property type="component" value="Unassembled WGS sequence"/>
</dbReference>